<dbReference type="FunFam" id="3.40.50.300:FF:000025">
    <property type="entry name" value="ATP-dependent Clp protease subunit"/>
    <property type="match status" value="1"/>
</dbReference>
<reference evidence="14" key="1">
    <citation type="journal article" date="2020" name="mSystems">
        <title>Genome- and Community-Level Interaction Insights into Carbon Utilization and Element Cycling Functions of Hydrothermarchaeota in Hydrothermal Sediment.</title>
        <authorList>
            <person name="Zhou Z."/>
            <person name="Liu Y."/>
            <person name="Xu W."/>
            <person name="Pan J."/>
            <person name="Luo Z.H."/>
            <person name="Li M."/>
        </authorList>
    </citation>
    <scope>NUCLEOTIDE SEQUENCE [LARGE SCALE GENOMIC DNA]</scope>
    <source>
        <strain evidence="14">SpSt-418</strain>
    </source>
</reference>
<evidence type="ECO:0000256" key="5">
    <source>
        <dbReference type="ARBA" id="ARBA00022840"/>
    </source>
</evidence>
<dbReference type="NCBIfam" id="TIGR03346">
    <property type="entry name" value="chaperone_ClpB"/>
    <property type="match status" value="1"/>
</dbReference>
<comment type="function">
    <text evidence="12">Part of a stress-induced multi-chaperone system, it is involved in the recovery of the cell from heat-induced damage, in cooperation with DnaK, DnaJ and GrpE.</text>
</comment>
<dbReference type="SUPFAM" id="SSF52540">
    <property type="entry name" value="P-loop containing nucleoside triphosphate hydrolases"/>
    <property type="match status" value="2"/>
</dbReference>
<evidence type="ECO:0000256" key="12">
    <source>
        <dbReference type="RuleBase" id="RU362034"/>
    </source>
</evidence>
<proteinExistence type="inferred from homology"/>
<comment type="caution">
    <text evidence="14">The sequence shown here is derived from an EMBL/GenBank/DDBJ whole genome shotgun (WGS) entry which is preliminary data.</text>
</comment>
<comment type="similarity">
    <text evidence="2 11">Belongs to the ClpA/ClpB family.</text>
</comment>
<keyword evidence="4 11" id="KW-0547">Nucleotide-binding</keyword>
<dbReference type="Pfam" id="PF02861">
    <property type="entry name" value="Clp_N"/>
    <property type="match status" value="1"/>
</dbReference>
<feature type="domain" description="Clp R" evidence="13">
    <location>
        <begin position="6"/>
        <end position="147"/>
    </location>
</feature>
<keyword evidence="12" id="KW-0963">Cytoplasm</keyword>
<evidence type="ECO:0000256" key="3">
    <source>
        <dbReference type="ARBA" id="ARBA00022737"/>
    </source>
</evidence>
<evidence type="ECO:0000313" key="14">
    <source>
        <dbReference type="EMBL" id="HFM96637.1"/>
    </source>
</evidence>
<keyword evidence="3 10" id="KW-0677">Repeat</keyword>
<dbReference type="GO" id="GO:0005737">
    <property type="term" value="C:cytoplasm"/>
    <property type="evidence" value="ECO:0007669"/>
    <property type="project" value="UniProtKB-SubCell"/>
</dbReference>
<keyword evidence="6 12" id="KW-0346">Stress response</keyword>
<evidence type="ECO:0000256" key="7">
    <source>
        <dbReference type="ARBA" id="ARBA00023054"/>
    </source>
</evidence>
<dbReference type="InterPro" id="IPR004176">
    <property type="entry name" value="Clp_R_N"/>
</dbReference>
<dbReference type="Pfam" id="PF17871">
    <property type="entry name" value="AAA_lid_9"/>
    <property type="match status" value="1"/>
</dbReference>
<dbReference type="FunFam" id="3.40.50.300:FF:000120">
    <property type="entry name" value="ATP-dependent chaperone ClpB"/>
    <property type="match status" value="1"/>
</dbReference>
<dbReference type="InterPro" id="IPR050130">
    <property type="entry name" value="ClpA_ClpB"/>
</dbReference>
<dbReference type="Pfam" id="PF10431">
    <property type="entry name" value="ClpB_D2-small"/>
    <property type="match status" value="1"/>
</dbReference>
<dbReference type="GO" id="GO:0042026">
    <property type="term" value="P:protein refolding"/>
    <property type="evidence" value="ECO:0007669"/>
    <property type="project" value="UniProtKB-UniRule"/>
</dbReference>
<dbReference type="EMBL" id="DSRU01000039">
    <property type="protein sequence ID" value="HFM96637.1"/>
    <property type="molecule type" value="Genomic_DNA"/>
</dbReference>
<evidence type="ECO:0000256" key="11">
    <source>
        <dbReference type="RuleBase" id="RU004432"/>
    </source>
</evidence>
<keyword evidence="5 11" id="KW-0067">ATP-binding</keyword>
<dbReference type="SMART" id="SM00382">
    <property type="entry name" value="AAA"/>
    <property type="match status" value="2"/>
</dbReference>
<dbReference type="SMART" id="SM01086">
    <property type="entry name" value="ClpB_D2-small"/>
    <property type="match status" value="1"/>
</dbReference>
<dbReference type="Gene3D" id="3.40.50.300">
    <property type="entry name" value="P-loop containing nucleotide triphosphate hydrolases"/>
    <property type="match status" value="3"/>
</dbReference>
<dbReference type="InterPro" id="IPR018368">
    <property type="entry name" value="ClpA/B_CS1"/>
</dbReference>
<evidence type="ECO:0000259" key="13">
    <source>
        <dbReference type="PROSITE" id="PS51903"/>
    </source>
</evidence>
<dbReference type="GO" id="GO:0034605">
    <property type="term" value="P:cellular response to heat"/>
    <property type="evidence" value="ECO:0007669"/>
    <property type="project" value="TreeGrafter"/>
</dbReference>
<dbReference type="Gene3D" id="1.10.8.60">
    <property type="match status" value="1"/>
</dbReference>
<dbReference type="InterPro" id="IPR019489">
    <property type="entry name" value="Clp_ATPase_C"/>
</dbReference>
<sequence>MQPTNPNQFTEKAYQAIANSVDIAKQAQSQYVESEHLLKALIDQDGLATSIFNKLGINVQQVRDRVDDFMRRQPKVSGNANAYVGRSLDTLLDRAENYRKEYGDDFISVEHMLLGYAADDRIGKTLFSEFKLDEAKLKQTIQQVRGSQKVTDQNPEGKYESLEKYGRDLTEMARQGKLDPVIGRDDEIRRTVQILSRRTKNNPVLIGEPGVGKTAIAEGLAQRIVKGDVPESLKDRKLIALDMGALIAGAKYRGEFEERLKAVLKEVTESGGNIILFIDEIHTVVGAGATQGAMDAGNLLKPMLARGELRCIGATTLDEYRKYIEKDAALERRFQQVYVDQPTVEDTISILRGLRERYEVHHGVKIADAALVAAAMLSNRYITDRFLPDKAIDLVDEAAAKLKMEITSKPEELDEVDRKILQLEMEKLSLQKESDAISRDRLEKLEKELADLKEDQSSLNAQWQSEKDVITDIQKLKEEIESVNVEAQQAERDYDLNRAAELRYGKLTELNRQLAAAEAKLEQTQKTGKTLLREEVTESDIAEIISKWTGIPISKLVESEMQKLLHLEDELHKRVIGQSEAVNAVADAILRSRAGLADPNRPIASFIFLGPTGVGKTELAKALAAYLFDTEEAMVRIDMSEYMEKHAVSRLIGAPPGYVGYDEGGQLTEAIRRRPYAVVLFDEIEKAHPDVFNVMLQILDDGRVTDAQGHTVDFKNTIIIMTSNIGSQFILDLAGDDERYDEMRSRVIDAMRAQFRPEFLNRVDEFIIFHSLQKSELREIVKLQTQRLAHRLSDRKISLKLSDPALDFLAEVGYDPVYGARPLKRAIQRELETAIAKAILRGEFHDGDTIFVDVENERLSFKRLPSEVLTTQ</sequence>
<protein>
    <recommendedName>
        <fullName evidence="12">Chaperone protein ClpB</fullName>
    </recommendedName>
</protein>
<dbReference type="PROSITE" id="PS51903">
    <property type="entry name" value="CLP_R"/>
    <property type="match status" value="1"/>
</dbReference>
<comment type="subcellular location">
    <subcellularLocation>
        <location evidence="1 12">Cytoplasm</location>
    </subcellularLocation>
</comment>
<dbReference type="InterPro" id="IPR001270">
    <property type="entry name" value="ClpA/B"/>
</dbReference>
<dbReference type="InterPro" id="IPR003959">
    <property type="entry name" value="ATPase_AAA_core"/>
</dbReference>
<evidence type="ECO:0000256" key="8">
    <source>
        <dbReference type="ARBA" id="ARBA00023186"/>
    </source>
</evidence>
<name>A0A7C3PL31_9CYAN</name>
<comment type="subunit">
    <text evidence="12">Homohexamer; The oligomerization is ATP-dependent.</text>
</comment>
<dbReference type="CDD" id="cd19499">
    <property type="entry name" value="RecA-like_ClpB_Hsp104-like"/>
    <property type="match status" value="1"/>
</dbReference>
<feature type="coiled-coil region" evidence="12">
    <location>
        <begin position="413"/>
        <end position="534"/>
    </location>
</feature>
<keyword evidence="8 11" id="KW-0143">Chaperone</keyword>
<evidence type="ECO:0000256" key="1">
    <source>
        <dbReference type="ARBA" id="ARBA00004496"/>
    </source>
</evidence>
<dbReference type="Pfam" id="PF00004">
    <property type="entry name" value="AAA"/>
    <property type="match status" value="1"/>
</dbReference>
<dbReference type="Pfam" id="PF07724">
    <property type="entry name" value="AAA_2"/>
    <property type="match status" value="1"/>
</dbReference>
<evidence type="ECO:0000256" key="6">
    <source>
        <dbReference type="ARBA" id="ARBA00023016"/>
    </source>
</evidence>
<evidence type="ECO:0000256" key="9">
    <source>
        <dbReference type="ARBA" id="ARBA00026057"/>
    </source>
</evidence>
<gene>
    <name evidence="12 14" type="primary">clpB</name>
    <name evidence="14" type="ORF">ENR64_02520</name>
</gene>
<accession>A0A7C3PL31</accession>
<dbReference type="Gene3D" id="1.10.1780.10">
    <property type="entry name" value="Clp, N-terminal domain"/>
    <property type="match status" value="1"/>
</dbReference>
<evidence type="ECO:0000256" key="4">
    <source>
        <dbReference type="ARBA" id="ARBA00022741"/>
    </source>
</evidence>
<dbReference type="CDD" id="cd00009">
    <property type="entry name" value="AAA"/>
    <property type="match status" value="1"/>
</dbReference>
<evidence type="ECO:0000256" key="2">
    <source>
        <dbReference type="ARBA" id="ARBA00008675"/>
    </source>
</evidence>
<dbReference type="InterPro" id="IPR003593">
    <property type="entry name" value="AAA+_ATPase"/>
</dbReference>
<dbReference type="PANTHER" id="PTHR11638:SF18">
    <property type="entry name" value="HEAT SHOCK PROTEIN 104"/>
    <property type="match status" value="1"/>
</dbReference>
<dbReference type="FunFam" id="3.40.50.300:FF:000010">
    <property type="entry name" value="Chaperone clpB 1, putative"/>
    <property type="match status" value="1"/>
</dbReference>
<dbReference type="GO" id="GO:0016887">
    <property type="term" value="F:ATP hydrolysis activity"/>
    <property type="evidence" value="ECO:0007669"/>
    <property type="project" value="InterPro"/>
</dbReference>
<dbReference type="InterPro" id="IPR027417">
    <property type="entry name" value="P-loop_NTPase"/>
</dbReference>
<dbReference type="GO" id="GO:0005524">
    <property type="term" value="F:ATP binding"/>
    <property type="evidence" value="ECO:0007669"/>
    <property type="project" value="UniProtKB-UniRule"/>
</dbReference>
<dbReference type="InterPro" id="IPR028299">
    <property type="entry name" value="ClpA/B_CS2"/>
</dbReference>
<evidence type="ECO:0000256" key="10">
    <source>
        <dbReference type="PROSITE-ProRule" id="PRU01251"/>
    </source>
</evidence>
<dbReference type="InterPro" id="IPR036628">
    <property type="entry name" value="Clp_N_dom_sf"/>
</dbReference>
<dbReference type="SUPFAM" id="SSF81923">
    <property type="entry name" value="Double Clp-N motif"/>
    <property type="match status" value="1"/>
</dbReference>
<dbReference type="InterPro" id="IPR041546">
    <property type="entry name" value="ClpA/ClpB_AAA_lid"/>
</dbReference>
<dbReference type="InterPro" id="IPR017730">
    <property type="entry name" value="Chaperonin_ClpB"/>
</dbReference>
<dbReference type="AlphaFoldDB" id="A0A7C3PL31"/>
<dbReference type="PANTHER" id="PTHR11638">
    <property type="entry name" value="ATP-DEPENDENT CLP PROTEASE"/>
    <property type="match status" value="1"/>
</dbReference>
<comment type="subunit">
    <text evidence="9">Homohexamer. The oligomerization is ATP-dependent.</text>
</comment>
<dbReference type="PRINTS" id="PR00300">
    <property type="entry name" value="CLPPROTEASEA"/>
</dbReference>
<dbReference type="PROSITE" id="PS00871">
    <property type="entry name" value="CLPAB_2"/>
    <property type="match status" value="1"/>
</dbReference>
<keyword evidence="7 12" id="KW-0175">Coiled coil</keyword>
<dbReference type="FunFam" id="1.10.8.60:FF:000017">
    <property type="entry name" value="ATP-dependent chaperone ClpB"/>
    <property type="match status" value="1"/>
</dbReference>
<dbReference type="PROSITE" id="PS00870">
    <property type="entry name" value="CLPAB_1"/>
    <property type="match status" value="1"/>
</dbReference>
<organism evidence="14">
    <name type="scientific">Oscillatoriales cyanobacterium SpSt-418</name>
    <dbReference type="NCBI Taxonomy" id="2282169"/>
    <lineage>
        <taxon>Bacteria</taxon>
        <taxon>Bacillati</taxon>
        <taxon>Cyanobacteriota</taxon>
        <taxon>Cyanophyceae</taxon>
        <taxon>Oscillatoriophycideae</taxon>
        <taxon>Oscillatoriales</taxon>
    </lineage>
</organism>